<sequence>MNKGAGILLKANLKQNRVLILIWLVLLVGLFAGIALYFNDLFGTADEIAAIKEMMRSPAMVTLFGAFSDQQLSTTAGLLAAMMLIFMGIFVVILNIQLAIGSTRKQEDSGILELVRSKAVGKHAPLTAGILELVIVNGLLGGFYFLSLRVADLQDSSLAGDSLFAVLLVVIGILYGFVGLLAAQIGNDSRQSYLLSYLVFAVTYVVRMITDVTDPDYSWLSPFGWLTKAGVYQENDWRSVALLGASSLLLFVGMFVTIRSRDLGSGLLPIRSGRKTARGWLRSTLALQVRIERNGLIGWIVGSLVLGAGYGSVFNSVGDILKVNPTYEAVLGVSAVNNANRTIVLNYINILGVIFSLMAVLCGAMIIFSLKKNEEKGYLELLHVKAVSRTQLFLSHYIVAAVGALLVLGASILGMALAGEQALAYSLDIGYYWQTFGVNCLVVLSFLGLAAFLVGILPRGTMLFWGYLAIGFAGRYFSPLLNLSDDWQKLSPLGWTDKVPVGSLSLHWLVAMIALSIVLTSLGIFGYNQRDV</sequence>
<feature type="transmembrane region" description="Helical" evidence="1">
    <location>
        <begin position="391"/>
        <end position="419"/>
    </location>
</feature>
<feature type="transmembrane region" description="Helical" evidence="1">
    <location>
        <begin position="193"/>
        <end position="210"/>
    </location>
</feature>
<dbReference type="RefSeq" id="WP_146623910.1">
    <property type="nucleotide sequence ID" value="NZ_BJCC01000034.1"/>
</dbReference>
<feature type="transmembrane region" description="Helical" evidence="1">
    <location>
        <begin position="296"/>
        <end position="314"/>
    </location>
</feature>
<gene>
    <name evidence="2" type="ORF">NRIC_34180</name>
</gene>
<keyword evidence="1" id="KW-0472">Membrane</keyword>
<name>A0A4P5PBI7_9ENTE</name>
<dbReference type="Proteomes" id="UP000290567">
    <property type="component" value="Unassembled WGS sequence"/>
</dbReference>
<comment type="caution">
    <text evidence="2">The sequence shown here is derived from an EMBL/GenBank/DDBJ whole genome shotgun (WGS) entry which is preliminary data.</text>
</comment>
<feature type="transmembrane region" description="Helical" evidence="1">
    <location>
        <begin position="240"/>
        <end position="258"/>
    </location>
</feature>
<accession>A0A4P5PBI7</accession>
<proteinExistence type="predicted"/>
<protein>
    <submittedName>
        <fullName evidence="2">ABC transporter permease</fullName>
    </submittedName>
</protein>
<feature type="transmembrane region" description="Helical" evidence="1">
    <location>
        <begin position="464"/>
        <end position="484"/>
    </location>
</feature>
<dbReference type="OrthoDB" id="2014935at2"/>
<feature type="transmembrane region" description="Helical" evidence="1">
    <location>
        <begin position="347"/>
        <end position="370"/>
    </location>
</feature>
<dbReference type="AlphaFoldDB" id="A0A4P5PBI7"/>
<keyword evidence="1" id="KW-1133">Transmembrane helix</keyword>
<evidence type="ECO:0000313" key="3">
    <source>
        <dbReference type="Proteomes" id="UP000290567"/>
    </source>
</evidence>
<feature type="transmembrane region" description="Helical" evidence="1">
    <location>
        <begin position="126"/>
        <end position="146"/>
    </location>
</feature>
<feature type="transmembrane region" description="Helical" evidence="1">
    <location>
        <begin position="18"/>
        <end position="38"/>
    </location>
</feature>
<reference evidence="3" key="1">
    <citation type="submission" date="2019-02" db="EMBL/GenBank/DDBJ databases">
        <title>Draft genome sequence of Enterococcus sp. Gos25-1.</title>
        <authorList>
            <person name="Tanaka N."/>
            <person name="Shiwa Y."/>
            <person name="Fujita N."/>
        </authorList>
    </citation>
    <scope>NUCLEOTIDE SEQUENCE [LARGE SCALE GENOMIC DNA]</scope>
    <source>
        <strain evidence="3">Gos25-1</strain>
    </source>
</reference>
<keyword evidence="3" id="KW-1185">Reference proteome</keyword>
<feature type="transmembrane region" description="Helical" evidence="1">
    <location>
        <begin position="431"/>
        <end position="457"/>
    </location>
</feature>
<evidence type="ECO:0000256" key="1">
    <source>
        <dbReference type="SAM" id="Phobius"/>
    </source>
</evidence>
<evidence type="ECO:0000313" key="2">
    <source>
        <dbReference type="EMBL" id="GCF95527.1"/>
    </source>
</evidence>
<keyword evidence="1" id="KW-0812">Transmembrane</keyword>
<dbReference type="EMBL" id="BJCC01000034">
    <property type="protein sequence ID" value="GCF95527.1"/>
    <property type="molecule type" value="Genomic_DNA"/>
</dbReference>
<organism evidence="2 3">
    <name type="scientific">Enterococcus florum</name>
    <dbReference type="NCBI Taxonomy" id="2480627"/>
    <lineage>
        <taxon>Bacteria</taxon>
        <taxon>Bacillati</taxon>
        <taxon>Bacillota</taxon>
        <taxon>Bacilli</taxon>
        <taxon>Lactobacillales</taxon>
        <taxon>Enterococcaceae</taxon>
        <taxon>Enterococcus</taxon>
    </lineage>
</organism>
<feature type="transmembrane region" description="Helical" evidence="1">
    <location>
        <begin position="504"/>
        <end position="527"/>
    </location>
</feature>
<feature type="transmembrane region" description="Helical" evidence="1">
    <location>
        <begin position="76"/>
        <end position="96"/>
    </location>
</feature>
<feature type="transmembrane region" description="Helical" evidence="1">
    <location>
        <begin position="158"/>
        <end position="181"/>
    </location>
</feature>